<name>A0ABD0KMG2_9CAEN</name>
<proteinExistence type="predicted"/>
<sequence>MASTTSPAMTSGVLMTCAVLLVIHVIGGAAISMPYSIEHFNVDLQLPKNRILPIKDYPYALLCELKVKWKDPSRTGMVKMRIYKASNNETVAASSDFQLPPLQVKHRQLTVTYGEAECHQLGKYYCHITVTSTGVAKPERRMVETEINYIVGCDD</sequence>
<keyword evidence="1" id="KW-1133">Transmembrane helix</keyword>
<reference evidence="2 3" key="1">
    <citation type="journal article" date="2023" name="Sci. Data">
        <title>Genome assembly of the Korean intertidal mud-creeper Batillaria attramentaria.</title>
        <authorList>
            <person name="Patra A.K."/>
            <person name="Ho P.T."/>
            <person name="Jun S."/>
            <person name="Lee S.J."/>
            <person name="Kim Y."/>
            <person name="Won Y.J."/>
        </authorList>
    </citation>
    <scope>NUCLEOTIDE SEQUENCE [LARGE SCALE GENOMIC DNA]</scope>
    <source>
        <strain evidence="2">Wonlab-2016</strain>
    </source>
</reference>
<accession>A0ABD0KMG2</accession>
<dbReference type="AlphaFoldDB" id="A0ABD0KMG2"/>
<keyword evidence="1" id="KW-0472">Membrane</keyword>
<dbReference type="Proteomes" id="UP001519460">
    <property type="component" value="Unassembled WGS sequence"/>
</dbReference>
<feature type="transmembrane region" description="Helical" evidence="1">
    <location>
        <begin position="12"/>
        <end position="31"/>
    </location>
</feature>
<evidence type="ECO:0000313" key="2">
    <source>
        <dbReference type="EMBL" id="KAK7488357.1"/>
    </source>
</evidence>
<evidence type="ECO:0000313" key="3">
    <source>
        <dbReference type="Proteomes" id="UP001519460"/>
    </source>
</evidence>
<comment type="caution">
    <text evidence="2">The sequence shown here is derived from an EMBL/GenBank/DDBJ whole genome shotgun (WGS) entry which is preliminary data.</text>
</comment>
<organism evidence="2 3">
    <name type="scientific">Batillaria attramentaria</name>
    <dbReference type="NCBI Taxonomy" id="370345"/>
    <lineage>
        <taxon>Eukaryota</taxon>
        <taxon>Metazoa</taxon>
        <taxon>Spiralia</taxon>
        <taxon>Lophotrochozoa</taxon>
        <taxon>Mollusca</taxon>
        <taxon>Gastropoda</taxon>
        <taxon>Caenogastropoda</taxon>
        <taxon>Sorbeoconcha</taxon>
        <taxon>Cerithioidea</taxon>
        <taxon>Batillariidae</taxon>
        <taxon>Batillaria</taxon>
    </lineage>
</organism>
<dbReference type="EMBL" id="JACVVK020000151">
    <property type="protein sequence ID" value="KAK7488357.1"/>
    <property type="molecule type" value="Genomic_DNA"/>
</dbReference>
<keyword evidence="1" id="KW-0812">Transmembrane</keyword>
<gene>
    <name evidence="2" type="ORF">BaRGS_00020331</name>
</gene>
<protein>
    <submittedName>
        <fullName evidence="2">Uncharacterized protein</fullName>
    </submittedName>
</protein>
<keyword evidence="3" id="KW-1185">Reference proteome</keyword>
<evidence type="ECO:0000256" key="1">
    <source>
        <dbReference type="SAM" id="Phobius"/>
    </source>
</evidence>